<dbReference type="InterPro" id="IPR013655">
    <property type="entry name" value="PAS_fold_3"/>
</dbReference>
<dbReference type="InterPro" id="IPR036890">
    <property type="entry name" value="HATPase_C_sf"/>
</dbReference>
<evidence type="ECO:0000256" key="4">
    <source>
        <dbReference type="ARBA" id="ARBA00022679"/>
    </source>
</evidence>
<dbReference type="Gene3D" id="1.10.287.130">
    <property type="match status" value="1"/>
</dbReference>
<dbReference type="PROSITE" id="PS50109">
    <property type="entry name" value="HIS_KIN"/>
    <property type="match status" value="1"/>
</dbReference>
<dbReference type="SUPFAM" id="SSF55785">
    <property type="entry name" value="PYP-like sensor domain (PAS domain)"/>
    <property type="match status" value="3"/>
</dbReference>
<evidence type="ECO:0000256" key="6">
    <source>
        <dbReference type="ARBA" id="ARBA00023012"/>
    </source>
</evidence>
<sequence length="624" mass="70610">MQLTDGENLYQTVLSAPIGICILNAATLTAEIVNDKFIGIAGKPKEAILNKWYWEPFAEARPYYEAALAGVVETGEPYYADEVELMLIRHGREEWIFVTFVYAPVKNSAGEVVKVAVWVLENTRQVIERQRAETAKAAMQKERDRFNSFMMQAPAGICVLNGPDLVYEFANPSYQQLLPGRILLGRPIFEVLPEIAGTPIASILHQVYTTGEMAVIKELLIPLADHEGGPLRDRYFTFNYQARLNENDEIDGILAFVYEVTEFVESTHGTQAAYEQLRLSKEAAELGFFDMDMNKGTLEWDARCRELFGISHQDEVTYEKDFVNGLHPEDKERILNVIRNVFIKSVSNGVYDVEYRTVGVEDHKVRWVRAKGQAYFDKEDRPLRFIGSVLEITEQKEDELRKNDFIGMVSHELKTPLTSLTAIIQVAKEKLKNNTDPFIAGAMEKANVQVKRMGNMINGFLNISRLESAKLLLDKQRFDLETLIEDLVQETRLTVTSHTINFERCDHVFIVADRDKIGSVVTNLISNAVKYSPKGRTVDVECKAEGDKIRVSITDQGMGLKPQDKERVFDRYFRVENNSSKNISGFGIGLYLSAEIIRGHNGHIGVESESENGSTFYFTLPVAV</sequence>
<dbReference type="InterPro" id="IPR003661">
    <property type="entry name" value="HisK_dim/P_dom"/>
</dbReference>
<dbReference type="GO" id="GO:0016036">
    <property type="term" value="P:cellular response to phosphate starvation"/>
    <property type="evidence" value="ECO:0007669"/>
    <property type="project" value="TreeGrafter"/>
</dbReference>
<dbReference type="Proteomes" id="UP000505355">
    <property type="component" value="Chromosome"/>
</dbReference>
<feature type="domain" description="PAC" evidence="10">
    <location>
        <begin position="351"/>
        <end position="404"/>
    </location>
</feature>
<dbReference type="Pfam" id="PF02518">
    <property type="entry name" value="HATPase_c"/>
    <property type="match status" value="1"/>
</dbReference>
<feature type="domain" description="PAS" evidence="9">
    <location>
        <begin position="273"/>
        <end position="345"/>
    </location>
</feature>
<dbReference type="Gene3D" id="3.30.565.10">
    <property type="entry name" value="Histidine kinase-like ATPase, C-terminal domain"/>
    <property type="match status" value="1"/>
</dbReference>
<dbReference type="InterPro" id="IPR005467">
    <property type="entry name" value="His_kinase_dom"/>
</dbReference>
<evidence type="ECO:0000256" key="1">
    <source>
        <dbReference type="ARBA" id="ARBA00000085"/>
    </source>
</evidence>
<evidence type="ECO:0000259" key="8">
    <source>
        <dbReference type="PROSITE" id="PS50109"/>
    </source>
</evidence>
<dbReference type="InterPro" id="IPR036097">
    <property type="entry name" value="HisK_dim/P_sf"/>
</dbReference>
<dbReference type="PROSITE" id="PS50113">
    <property type="entry name" value="PAC"/>
    <property type="match status" value="1"/>
</dbReference>
<reference evidence="11 12" key="1">
    <citation type="submission" date="2020-05" db="EMBL/GenBank/DDBJ databases">
        <title>Mucilaginibacter mali sp. nov.</title>
        <authorList>
            <person name="Kim H.S."/>
            <person name="Lee K.C."/>
            <person name="Suh M.K."/>
            <person name="Kim J.-S."/>
            <person name="Han K.-I."/>
            <person name="Eom M.K."/>
            <person name="Shin Y.K."/>
            <person name="Lee J.-S."/>
        </authorList>
    </citation>
    <scope>NUCLEOTIDE SEQUENCE [LARGE SCALE GENOMIC DNA]</scope>
    <source>
        <strain evidence="11 12">G2-14</strain>
    </source>
</reference>
<evidence type="ECO:0000259" key="10">
    <source>
        <dbReference type="PROSITE" id="PS50113"/>
    </source>
</evidence>
<evidence type="ECO:0000313" key="11">
    <source>
        <dbReference type="EMBL" id="QKJ32891.1"/>
    </source>
</evidence>
<dbReference type="PANTHER" id="PTHR45453">
    <property type="entry name" value="PHOSPHATE REGULON SENSOR PROTEIN PHOR"/>
    <property type="match status" value="1"/>
</dbReference>
<evidence type="ECO:0000256" key="3">
    <source>
        <dbReference type="ARBA" id="ARBA00022553"/>
    </source>
</evidence>
<keyword evidence="7" id="KW-0472">Membrane</keyword>
<keyword evidence="4" id="KW-0808">Transferase</keyword>
<dbReference type="Gene3D" id="3.30.450.20">
    <property type="entry name" value="PAS domain"/>
    <property type="match status" value="3"/>
</dbReference>
<dbReference type="PANTHER" id="PTHR45453:SF1">
    <property type="entry name" value="PHOSPHATE REGULON SENSOR PROTEIN PHOR"/>
    <property type="match status" value="1"/>
</dbReference>
<keyword evidence="5" id="KW-0418">Kinase</keyword>
<gene>
    <name evidence="11" type="ORF">HQ865_25095</name>
</gene>
<proteinExistence type="predicted"/>
<accession>A0A7D4QBQ8</accession>
<dbReference type="Pfam" id="PF08448">
    <property type="entry name" value="PAS_4"/>
    <property type="match status" value="1"/>
</dbReference>
<dbReference type="Pfam" id="PF00512">
    <property type="entry name" value="HisKA"/>
    <property type="match status" value="1"/>
</dbReference>
<evidence type="ECO:0000256" key="7">
    <source>
        <dbReference type="ARBA" id="ARBA00023136"/>
    </source>
</evidence>
<dbReference type="CDD" id="cd00130">
    <property type="entry name" value="PAS"/>
    <property type="match status" value="1"/>
</dbReference>
<evidence type="ECO:0000256" key="5">
    <source>
        <dbReference type="ARBA" id="ARBA00022777"/>
    </source>
</evidence>
<dbReference type="EMBL" id="CP054139">
    <property type="protein sequence ID" value="QKJ32891.1"/>
    <property type="molecule type" value="Genomic_DNA"/>
</dbReference>
<dbReference type="SMART" id="SM00387">
    <property type="entry name" value="HATPase_c"/>
    <property type="match status" value="1"/>
</dbReference>
<dbReference type="InterPro" id="IPR003594">
    <property type="entry name" value="HATPase_dom"/>
</dbReference>
<dbReference type="SUPFAM" id="SSF47384">
    <property type="entry name" value="Homodimeric domain of signal transducing histidine kinase"/>
    <property type="match status" value="1"/>
</dbReference>
<dbReference type="GO" id="GO:0000155">
    <property type="term" value="F:phosphorelay sensor kinase activity"/>
    <property type="evidence" value="ECO:0007669"/>
    <property type="project" value="InterPro"/>
</dbReference>
<dbReference type="InterPro" id="IPR000700">
    <property type="entry name" value="PAS-assoc_C"/>
</dbReference>
<dbReference type="SUPFAM" id="SSF55874">
    <property type="entry name" value="ATPase domain of HSP90 chaperone/DNA topoisomerase II/histidine kinase"/>
    <property type="match status" value="1"/>
</dbReference>
<dbReference type="InterPro" id="IPR013656">
    <property type="entry name" value="PAS_4"/>
</dbReference>
<dbReference type="SMART" id="SM00091">
    <property type="entry name" value="PAS"/>
    <property type="match status" value="3"/>
</dbReference>
<dbReference type="InterPro" id="IPR000014">
    <property type="entry name" value="PAS"/>
</dbReference>
<name>A0A7D4QBQ8_9SPHI</name>
<protein>
    <recommendedName>
        <fullName evidence="2">histidine kinase</fullName>
        <ecNumber evidence="2">2.7.13.3</ecNumber>
    </recommendedName>
</protein>
<dbReference type="InterPro" id="IPR050351">
    <property type="entry name" value="BphY/WalK/GraS-like"/>
</dbReference>
<dbReference type="FunFam" id="3.30.565.10:FF:000006">
    <property type="entry name" value="Sensor histidine kinase WalK"/>
    <property type="match status" value="1"/>
</dbReference>
<organism evidence="11 12">
    <name type="scientific">Mucilaginibacter mali</name>
    <dbReference type="NCBI Taxonomy" id="2740462"/>
    <lineage>
        <taxon>Bacteria</taxon>
        <taxon>Pseudomonadati</taxon>
        <taxon>Bacteroidota</taxon>
        <taxon>Sphingobacteriia</taxon>
        <taxon>Sphingobacteriales</taxon>
        <taxon>Sphingobacteriaceae</taxon>
        <taxon>Mucilaginibacter</taxon>
    </lineage>
</organism>
<comment type="catalytic activity">
    <reaction evidence="1">
        <text>ATP + protein L-histidine = ADP + protein N-phospho-L-histidine.</text>
        <dbReference type="EC" id="2.7.13.3"/>
    </reaction>
</comment>
<evidence type="ECO:0000313" key="12">
    <source>
        <dbReference type="Proteomes" id="UP000505355"/>
    </source>
</evidence>
<keyword evidence="3" id="KW-0597">Phosphoprotein</keyword>
<dbReference type="GO" id="GO:0005886">
    <property type="term" value="C:plasma membrane"/>
    <property type="evidence" value="ECO:0007669"/>
    <property type="project" value="TreeGrafter"/>
</dbReference>
<dbReference type="PROSITE" id="PS50112">
    <property type="entry name" value="PAS"/>
    <property type="match status" value="1"/>
</dbReference>
<evidence type="ECO:0000259" key="9">
    <source>
        <dbReference type="PROSITE" id="PS50112"/>
    </source>
</evidence>
<dbReference type="Pfam" id="PF13426">
    <property type="entry name" value="PAS_9"/>
    <property type="match status" value="1"/>
</dbReference>
<keyword evidence="12" id="KW-1185">Reference proteome</keyword>
<keyword evidence="6" id="KW-0902">Two-component regulatory system</keyword>
<dbReference type="InterPro" id="IPR035965">
    <property type="entry name" value="PAS-like_dom_sf"/>
</dbReference>
<dbReference type="KEGG" id="mmab:HQ865_25095"/>
<evidence type="ECO:0000256" key="2">
    <source>
        <dbReference type="ARBA" id="ARBA00012438"/>
    </source>
</evidence>
<dbReference type="SMART" id="SM00388">
    <property type="entry name" value="HisKA"/>
    <property type="match status" value="1"/>
</dbReference>
<dbReference type="AlphaFoldDB" id="A0A7D4QBQ8"/>
<dbReference type="Gene3D" id="2.10.70.100">
    <property type="match status" value="1"/>
</dbReference>
<dbReference type="RefSeq" id="WP_173417536.1">
    <property type="nucleotide sequence ID" value="NZ_CP054139.1"/>
</dbReference>
<dbReference type="CDD" id="cd00082">
    <property type="entry name" value="HisKA"/>
    <property type="match status" value="1"/>
</dbReference>
<dbReference type="EC" id="2.7.13.3" evidence="2"/>
<feature type="domain" description="Histidine kinase" evidence="8">
    <location>
        <begin position="408"/>
        <end position="624"/>
    </location>
</feature>
<dbReference type="Pfam" id="PF08447">
    <property type="entry name" value="PAS_3"/>
    <property type="match status" value="1"/>
</dbReference>
<dbReference type="InterPro" id="IPR004358">
    <property type="entry name" value="Sig_transdc_His_kin-like_C"/>
</dbReference>
<dbReference type="GO" id="GO:0004721">
    <property type="term" value="F:phosphoprotein phosphatase activity"/>
    <property type="evidence" value="ECO:0007669"/>
    <property type="project" value="TreeGrafter"/>
</dbReference>
<dbReference type="PRINTS" id="PR00344">
    <property type="entry name" value="BCTRLSENSOR"/>
</dbReference>